<dbReference type="EMBL" id="BKZQ01000029">
    <property type="protein sequence ID" value="GER70875.1"/>
    <property type="molecule type" value="Genomic_DNA"/>
</dbReference>
<dbReference type="Proteomes" id="UP000391919">
    <property type="component" value="Unassembled WGS sequence"/>
</dbReference>
<proteinExistence type="predicted"/>
<protein>
    <recommendedName>
        <fullName evidence="5">DegV family protein</fullName>
    </recommendedName>
</protein>
<keyword evidence="2" id="KW-0446">Lipid-binding</keyword>
<dbReference type="PROSITE" id="PS51482">
    <property type="entry name" value="DEGV"/>
    <property type="match status" value="1"/>
</dbReference>
<dbReference type="Gene3D" id="3.30.1180.10">
    <property type="match status" value="1"/>
</dbReference>
<dbReference type="GO" id="GO:0008289">
    <property type="term" value="F:lipid binding"/>
    <property type="evidence" value="ECO:0007669"/>
    <property type="project" value="UniProtKB-KW"/>
</dbReference>
<dbReference type="InterPro" id="IPR003797">
    <property type="entry name" value="DegV"/>
</dbReference>
<reference evidence="3 4" key="1">
    <citation type="submission" date="2019-09" db="EMBL/GenBank/DDBJ databases">
        <title>Draft genome sequence of Bacillus sp. JC-7.</title>
        <authorList>
            <person name="Tanaka N."/>
            <person name="Shiwa Y."/>
            <person name="Fujita N."/>
            <person name="Tanasupawat S."/>
        </authorList>
    </citation>
    <scope>NUCLEOTIDE SEQUENCE [LARGE SCALE GENOMIC DNA]</scope>
    <source>
        <strain evidence="3 4">JC-7</strain>
    </source>
</reference>
<name>A0A5J4JJG5_9BACI</name>
<dbReference type="PANTHER" id="PTHR33434">
    <property type="entry name" value="DEGV DOMAIN-CONTAINING PROTEIN DR_1986-RELATED"/>
    <property type="match status" value="1"/>
</dbReference>
<evidence type="ECO:0000256" key="1">
    <source>
        <dbReference type="ARBA" id="ARBA00003238"/>
    </source>
</evidence>
<comment type="caution">
    <text evidence="3">The sequence shown here is derived from an EMBL/GenBank/DDBJ whole genome shotgun (WGS) entry which is preliminary data.</text>
</comment>
<dbReference type="NCBIfam" id="TIGR00762">
    <property type="entry name" value="DegV"/>
    <property type="match status" value="1"/>
</dbReference>
<gene>
    <name evidence="3" type="ORF">BpJC7_21780</name>
</gene>
<dbReference type="PANTHER" id="PTHR33434:SF3">
    <property type="entry name" value="DEGV DOMAIN-CONTAINING PROTEIN YITS"/>
    <property type="match status" value="1"/>
</dbReference>
<dbReference type="AlphaFoldDB" id="A0A5J4JJG5"/>
<organism evidence="3 4">
    <name type="scientific">Weizmannia acidilactici</name>
    <dbReference type="NCBI Taxonomy" id="2607726"/>
    <lineage>
        <taxon>Bacteria</taxon>
        <taxon>Bacillati</taxon>
        <taxon>Bacillota</taxon>
        <taxon>Bacilli</taxon>
        <taxon>Bacillales</taxon>
        <taxon>Bacillaceae</taxon>
        <taxon>Heyndrickxia</taxon>
    </lineage>
</organism>
<comment type="function">
    <text evidence="1">May bind long-chain fatty acids, such as palmitate, and may play a role in lipid transport or fatty acid metabolism.</text>
</comment>
<sequence>MGIQIYADSACDLPLSFFKENHVSLIPLTVYVNDKAYNDLVDINPKDVFRSIREGAETKTSQPTPKYFEKLFTDLAKSGDSGIYLAFSSELSGTYQTAVMIAGQVKEAYPDLDLTILDTKCASIGYGLVVKSAVDLRENGADKEEIIRDAKFRSKHMEHIFTVADLEFLARGGRLSKAGAFLGGLLNIKPILDVEDGKLIPIEKIRGRKKLLQRMLDIMEERGVDLEHQLIGISHGDDEAAAEEMRQLIEARFGTRHFLINTIGSVIGSHAGPGTLAVFFLNKLP</sequence>
<evidence type="ECO:0000313" key="4">
    <source>
        <dbReference type="Proteomes" id="UP000391919"/>
    </source>
</evidence>
<accession>A0A5J4JJG5</accession>
<dbReference type="RefSeq" id="WP_151679755.1">
    <property type="nucleotide sequence ID" value="NZ_BKZP01000002.1"/>
</dbReference>
<evidence type="ECO:0000313" key="3">
    <source>
        <dbReference type="EMBL" id="GER70875.1"/>
    </source>
</evidence>
<dbReference type="SUPFAM" id="SSF82549">
    <property type="entry name" value="DAK1/DegV-like"/>
    <property type="match status" value="1"/>
</dbReference>
<evidence type="ECO:0008006" key="5">
    <source>
        <dbReference type="Google" id="ProtNLM"/>
    </source>
</evidence>
<dbReference type="Gene3D" id="3.40.50.10170">
    <property type="match status" value="1"/>
</dbReference>
<evidence type="ECO:0000256" key="2">
    <source>
        <dbReference type="ARBA" id="ARBA00023121"/>
    </source>
</evidence>
<dbReference type="Pfam" id="PF02645">
    <property type="entry name" value="DegV"/>
    <property type="match status" value="1"/>
</dbReference>
<dbReference type="InterPro" id="IPR043168">
    <property type="entry name" value="DegV_C"/>
</dbReference>
<dbReference type="InterPro" id="IPR050270">
    <property type="entry name" value="DegV_domain_contain"/>
</dbReference>
<keyword evidence="4" id="KW-1185">Reference proteome</keyword>